<dbReference type="GeneID" id="62498574"/>
<accession>A0A150L8D2</accession>
<proteinExistence type="predicted"/>
<dbReference type="InterPro" id="IPR025004">
    <property type="entry name" value="SenN/SenS"/>
</dbReference>
<organism evidence="1 3">
    <name type="scientific">Heyndrickxia sporothermodurans</name>
    <dbReference type="NCBI Taxonomy" id="46224"/>
    <lineage>
        <taxon>Bacteria</taxon>
        <taxon>Bacillati</taxon>
        <taxon>Bacillota</taxon>
        <taxon>Bacilli</taxon>
        <taxon>Bacillales</taxon>
        <taxon>Bacillaceae</taxon>
        <taxon>Heyndrickxia</taxon>
    </lineage>
</organism>
<dbReference type="Proteomes" id="UP000075666">
    <property type="component" value="Unassembled WGS sequence"/>
</dbReference>
<evidence type="ECO:0000313" key="3">
    <source>
        <dbReference type="Proteomes" id="UP000075666"/>
    </source>
</evidence>
<dbReference type="Pfam" id="PF13040">
    <property type="entry name" value="Fur_reg_FbpB"/>
    <property type="match status" value="1"/>
</dbReference>
<evidence type="ECO:0000313" key="2">
    <source>
        <dbReference type="EMBL" id="QQX24735.1"/>
    </source>
</evidence>
<evidence type="ECO:0000313" key="1">
    <source>
        <dbReference type="EMBL" id="KYD08577.1"/>
    </source>
</evidence>
<protein>
    <submittedName>
        <fullName evidence="2">FbpB family small basic protein</fullName>
    </submittedName>
</protein>
<reference evidence="1 3" key="1">
    <citation type="submission" date="2016-01" db="EMBL/GenBank/DDBJ databases">
        <title>Genome Sequences of Twelve Sporeforming Bacillus Species Isolated from Foods.</title>
        <authorList>
            <person name="Berendsen E.M."/>
            <person name="Wells-Bennik M.H."/>
            <person name="Krawcyk A.O."/>
            <person name="De Jong A."/>
            <person name="Holsappel S."/>
            <person name="Eijlander R.T."/>
            <person name="Kuipers O.P."/>
        </authorList>
    </citation>
    <scope>NUCLEOTIDE SEQUENCE [LARGE SCALE GENOMIC DNA]</scope>
    <source>
        <strain evidence="1 3">B4102</strain>
    </source>
</reference>
<dbReference type="AlphaFoldDB" id="A0A150L8D2"/>
<evidence type="ECO:0000313" key="4">
    <source>
        <dbReference type="Proteomes" id="UP000595512"/>
    </source>
</evidence>
<sequence length="44" mass="5200">MRKTNKKSFSDLVLENKQALLKDQEAIERIETKLEQKHSMKLAK</sequence>
<dbReference type="RefSeq" id="WP_084347521.1">
    <property type="nucleotide sequence ID" value="NZ_CP066701.1"/>
</dbReference>
<reference evidence="2 4" key="2">
    <citation type="submission" date="2020-12" db="EMBL/GenBank/DDBJ databases">
        <title>Taxonomic evaluation of the Bacillus sporothermodurans group of bacteria based on whole genome sequences.</title>
        <authorList>
            <person name="Fiedler G."/>
            <person name="Herbstmann A.-D."/>
            <person name="Doll E."/>
            <person name="Wenning M."/>
            <person name="Brinks E."/>
            <person name="Kabisch J."/>
            <person name="Breitenwieser F."/>
            <person name="Lappann M."/>
            <person name="Boehnlein C."/>
            <person name="Franz C."/>
        </authorList>
    </citation>
    <scope>NUCLEOTIDE SEQUENCE [LARGE SCALE GENOMIC DNA]</scope>
    <source>
        <strain evidence="2 4">DSM 10599</strain>
    </source>
</reference>
<dbReference type="OrthoDB" id="2991278at2"/>
<dbReference type="EMBL" id="CP066701">
    <property type="protein sequence ID" value="QQX24735.1"/>
    <property type="molecule type" value="Genomic_DNA"/>
</dbReference>
<name>A0A150L8D2_9BACI</name>
<dbReference type="PATRIC" id="fig|46224.3.peg.2148"/>
<dbReference type="EMBL" id="LQYN01000029">
    <property type="protein sequence ID" value="KYD08577.1"/>
    <property type="molecule type" value="Genomic_DNA"/>
</dbReference>
<dbReference type="KEGG" id="hspo:JGZ69_18540"/>
<gene>
    <name evidence="1" type="ORF">B4102_0657</name>
    <name evidence="2" type="ORF">JGZ69_18540</name>
</gene>
<keyword evidence="3" id="KW-1185">Reference proteome</keyword>
<dbReference type="Proteomes" id="UP000595512">
    <property type="component" value="Chromosome"/>
</dbReference>
<dbReference type="STRING" id="46224.B4102_0657"/>